<dbReference type="InterPro" id="IPR009752">
    <property type="entry name" value="Phage_Mu_GpJ"/>
</dbReference>
<protein>
    <submittedName>
        <fullName evidence="1">DUF1320 family protein</fullName>
    </submittedName>
</protein>
<dbReference type="AlphaFoldDB" id="A0A9W5ACV9"/>
<organism evidence="1 2">
    <name type="scientific">Alcaligenes xylosoxydans xylosoxydans</name>
    <name type="common">Achromobacter xylosoxidans</name>
    <dbReference type="NCBI Taxonomy" id="85698"/>
    <lineage>
        <taxon>Bacteria</taxon>
        <taxon>Pseudomonadati</taxon>
        <taxon>Pseudomonadota</taxon>
        <taxon>Betaproteobacteria</taxon>
        <taxon>Burkholderiales</taxon>
        <taxon>Alcaligenaceae</taxon>
        <taxon>Achromobacter</taxon>
    </lineage>
</organism>
<proteinExistence type="predicted"/>
<dbReference type="Proteomes" id="UP001141992">
    <property type="component" value="Unassembled WGS sequence"/>
</dbReference>
<gene>
    <name evidence="1" type="ORF">O9570_17220</name>
</gene>
<dbReference type="EMBL" id="JAPZVI010000013">
    <property type="protein sequence ID" value="MCZ8403197.1"/>
    <property type="molecule type" value="Genomic_DNA"/>
</dbReference>
<comment type="caution">
    <text evidence="1">The sequence shown here is derived from an EMBL/GenBank/DDBJ whole genome shotgun (WGS) entry which is preliminary data.</text>
</comment>
<reference evidence="1" key="1">
    <citation type="submission" date="2022-12" db="EMBL/GenBank/DDBJ databases">
        <authorList>
            <person name="Voronina O.L."/>
            <person name="Kunda M.S."/>
            <person name="Ryzhova N."/>
            <person name="Aksenova E.I."/>
        </authorList>
    </citation>
    <scope>NUCLEOTIDE SEQUENCE</scope>
    <source>
        <strain evidence="1">SCCH136:Ach223948</strain>
    </source>
</reference>
<sequence>MSYATATELLIRFDSDEISQRADRMVPRLVTDEMLRIAAAGGDLSGFTPEERAAIARAMEKVDRALADARNTIDSYIAGRYTLPLSSVPQVLTRIACELARYYLYDDQFTETVKQRYDANIKFLIGVASGDVKLGVDAESGVEPAGGAGAELYTAGRIWDRRSSGGFL</sequence>
<evidence type="ECO:0000313" key="1">
    <source>
        <dbReference type="EMBL" id="MCZ8403197.1"/>
    </source>
</evidence>
<evidence type="ECO:0000313" key="2">
    <source>
        <dbReference type="Proteomes" id="UP001141992"/>
    </source>
</evidence>
<dbReference type="Pfam" id="PF07030">
    <property type="entry name" value="Phage_Mu_Gp36"/>
    <property type="match status" value="1"/>
</dbReference>
<name>A0A9W5ACV9_ALCXX</name>
<accession>A0A9W5ACV9</accession>
<dbReference type="RefSeq" id="WP_054437568.1">
    <property type="nucleotide sequence ID" value="NZ_CYTI01000003.1"/>
</dbReference>